<dbReference type="OrthoDB" id="1748153at2759"/>
<organism evidence="2 3">
    <name type="scientific">Tetracentron sinense</name>
    <name type="common">Spur-leaf</name>
    <dbReference type="NCBI Taxonomy" id="13715"/>
    <lineage>
        <taxon>Eukaryota</taxon>
        <taxon>Viridiplantae</taxon>
        <taxon>Streptophyta</taxon>
        <taxon>Embryophyta</taxon>
        <taxon>Tracheophyta</taxon>
        <taxon>Spermatophyta</taxon>
        <taxon>Magnoliopsida</taxon>
        <taxon>Trochodendrales</taxon>
        <taxon>Trochodendraceae</taxon>
        <taxon>Tetracentron</taxon>
    </lineage>
</organism>
<dbReference type="InterPro" id="IPR044659">
    <property type="entry name" value="PELPK1_2"/>
</dbReference>
<dbReference type="AlphaFoldDB" id="A0A834YBL9"/>
<evidence type="ECO:0000313" key="2">
    <source>
        <dbReference type="EMBL" id="KAF8377360.1"/>
    </source>
</evidence>
<dbReference type="PANTHER" id="PTHR33088">
    <property type="entry name" value="MUCIN-2"/>
    <property type="match status" value="1"/>
</dbReference>
<keyword evidence="1" id="KW-0732">Signal</keyword>
<sequence>MVSHHHPSFLVPLLLIALSSMSNNAVFAARHLLEITLPKVPELPKPEFPPLPTIPTLPKPELPPLPKAELPPLPHLLTIPKPELPSLPKTELPPVPHVPTFPKLDVPTLPQPELPTLPKPEVPKLPELPSLPHLPDLSMPKLPTIPTLPKDITIPSLFPPHSTTNKDSENSNFNIVIQVDEIVGNQNVVTVMISDGVESVDVATELGLVVGGGGERKGIDGNVKVMVKSEGKIRIGGSVAYGIAGMVGS</sequence>
<dbReference type="PANTHER" id="PTHR33088:SF28">
    <property type="entry name" value="PROTEIN PELPK1-RELATED"/>
    <property type="match status" value="1"/>
</dbReference>
<feature type="signal peptide" evidence="1">
    <location>
        <begin position="1"/>
        <end position="28"/>
    </location>
</feature>
<feature type="chain" id="PRO_5032791296" evidence="1">
    <location>
        <begin position="29"/>
        <end position="249"/>
    </location>
</feature>
<gene>
    <name evidence="2" type="ORF">HHK36_030737</name>
</gene>
<name>A0A834YBL9_TETSI</name>
<accession>A0A834YBL9</accession>
<comment type="caution">
    <text evidence="2">The sequence shown here is derived from an EMBL/GenBank/DDBJ whole genome shotgun (WGS) entry which is preliminary data.</text>
</comment>
<evidence type="ECO:0000256" key="1">
    <source>
        <dbReference type="SAM" id="SignalP"/>
    </source>
</evidence>
<dbReference type="EMBL" id="JABCRI010000024">
    <property type="protein sequence ID" value="KAF8377360.1"/>
    <property type="molecule type" value="Genomic_DNA"/>
</dbReference>
<keyword evidence="3" id="KW-1185">Reference proteome</keyword>
<reference evidence="2 3" key="1">
    <citation type="submission" date="2020-04" db="EMBL/GenBank/DDBJ databases">
        <title>Plant Genome Project.</title>
        <authorList>
            <person name="Zhang R.-G."/>
        </authorList>
    </citation>
    <scope>NUCLEOTIDE SEQUENCE [LARGE SCALE GENOMIC DNA]</scope>
    <source>
        <strain evidence="2">YNK0</strain>
        <tissue evidence="2">Leaf</tissue>
    </source>
</reference>
<evidence type="ECO:0000313" key="3">
    <source>
        <dbReference type="Proteomes" id="UP000655225"/>
    </source>
</evidence>
<dbReference type="Proteomes" id="UP000655225">
    <property type="component" value="Unassembled WGS sequence"/>
</dbReference>
<proteinExistence type="predicted"/>
<protein>
    <submittedName>
        <fullName evidence="2">Uncharacterized protein</fullName>
    </submittedName>
</protein>